<keyword evidence="2 5" id="KW-0677">Repeat</keyword>
<dbReference type="SUPFAM" id="SSF52540">
    <property type="entry name" value="P-loop containing nucleoside triphosphate hydrolases"/>
    <property type="match status" value="1"/>
</dbReference>
<accession>A0A835J9V7</accession>
<comment type="similarity">
    <text evidence="1">Belongs to the ClpA/ClpB family.</text>
</comment>
<evidence type="ECO:0000313" key="9">
    <source>
        <dbReference type="Proteomes" id="UP000657918"/>
    </source>
</evidence>
<evidence type="ECO:0000256" key="3">
    <source>
        <dbReference type="ARBA" id="ARBA00023015"/>
    </source>
</evidence>
<dbReference type="OrthoDB" id="1723324at2759"/>
<reference evidence="8 9" key="1">
    <citation type="submission" date="2020-10" db="EMBL/GenBank/DDBJ databases">
        <title>Plant Genome Project.</title>
        <authorList>
            <person name="Zhang R.-G."/>
        </authorList>
    </citation>
    <scope>NUCLEOTIDE SEQUENCE [LARGE SCALE GENOMIC DNA]</scope>
    <source>
        <strain evidence="8">FAFU-HL-1</strain>
        <tissue evidence="8">Leaf</tissue>
    </source>
</reference>
<dbReference type="PROSITE" id="PS51903">
    <property type="entry name" value="CLP_R"/>
    <property type="match status" value="1"/>
</dbReference>
<proteinExistence type="inferred from homology"/>
<keyword evidence="4" id="KW-0804">Transcription</keyword>
<dbReference type="AlphaFoldDB" id="A0A835J9V7"/>
<dbReference type="Pfam" id="PF02861">
    <property type="entry name" value="Clp_N"/>
    <property type="match status" value="1"/>
</dbReference>
<gene>
    <name evidence="8" type="ORF">SADUNF_Sadunf16G0141000</name>
</gene>
<dbReference type="InterPro" id="IPR051650">
    <property type="entry name" value="SL_signaling_regulator"/>
</dbReference>
<dbReference type="SUPFAM" id="SSF81923">
    <property type="entry name" value="Double Clp-N motif"/>
    <property type="match status" value="1"/>
</dbReference>
<dbReference type="InterPro" id="IPR004176">
    <property type="entry name" value="Clp_R_N"/>
</dbReference>
<dbReference type="InterPro" id="IPR036628">
    <property type="entry name" value="Clp_N_dom_sf"/>
</dbReference>
<protein>
    <recommendedName>
        <fullName evidence="7">Clp R domain-containing protein</fullName>
    </recommendedName>
</protein>
<name>A0A835J9V7_9ROSI</name>
<feature type="region of interest" description="Disordered" evidence="6">
    <location>
        <begin position="526"/>
        <end position="545"/>
    </location>
</feature>
<evidence type="ECO:0000256" key="2">
    <source>
        <dbReference type="ARBA" id="ARBA00022737"/>
    </source>
</evidence>
<keyword evidence="9" id="KW-1185">Reference proteome</keyword>
<dbReference type="InterPro" id="IPR058680">
    <property type="entry name" value="NBD_SMAX1-like"/>
</dbReference>
<comment type="caution">
    <text evidence="8">The sequence shown here is derived from an EMBL/GenBank/DDBJ whole genome shotgun (WGS) entry which is preliminary data.</text>
</comment>
<dbReference type="Gene3D" id="3.40.50.300">
    <property type="entry name" value="P-loop containing nucleotide triphosphate hydrolases"/>
    <property type="match status" value="1"/>
</dbReference>
<evidence type="ECO:0000259" key="7">
    <source>
        <dbReference type="PROSITE" id="PS51903"/>
    </source>
</evidence>
<dbReference type="Pfam" id="PF23569">
    <property type="entry name" value="NBD_SMAX1"/>
    <property type="match status" value="1"/>
</dbReference>
<dbReference type="GO" id="GO:0005524">
    <property type="term" value="F:ATP binding"/>
    <property type="evidence" value="ECO:0007669"/>
    <property type="project" value="InterPro"/>
</dbReference>
<organism evidence="8 9">
    <name type="scientific">Salix dunnii</name>
    <dbReference type="NCBI Taxonomy" id="1413687"/>
    <lineage>
        <taxon>Eukaryota</taxon>
        <taxon>Viridiplantae</taxon>
        <taxon>Streptophyta</taxon>
        <taxon>Embryophyta</taxon>
        <taxon>Tracheophyta</taxon>
        <taxon>Spermatophyta</taxon>
        <taxon>Magnoliopsida</taxon>
        <taxon>eudicotyledons</taxon>
        <taxon>Gunneridae</taxon>
        <taxon>Pentapetalae</taxon>
        <taxon>rosids</taxon>
        <taxon>fabids</taxon>
        <taxon>Malpighiales</taxon>
        <taxon>Salicaceae</taxon>
        <taxon>Saliceae</taxon>
        <taxon>Salix</taxon>
    </lineage>
</organism>
<evidence type="ECO:0000256" key="1">
    <source>
        <dbReference type="ARBA" id="ARBA00008675"/>
    </source>
</evidence>
<evidence type="ECO:0000256" key="4">
    <source>
        <dbReference type="ARBA" id="ARBA00023163"/>
    </source>
</evidence>
<dbReference type="GO" id="GO:0016887">
    <property type="term" value="F:ATP hydrolysis activity"/>
    <property type="evidence" value="ECO:0007669"/>
    <property type="project" value="InterPro"/>
</dbReference>
<evidence type="ECO:0000256" key="6">
    <source>
        <dbReference type="SAM" id="MobiDB-lite"/>
    </source>
</evidence>
<dbReference type="Pfam" id="PF07724">
    <property type="entry name" value="AAA_2"/>
    <property type="match status" value="1"/>
</dbReference>
<dbReference type="Pfam" id="PF26587">
    <property type="entry name" value="AAA_lid_SMAX1"/>
    <property type="match status" value="1"/>
</dbReference>
<dbReference type="EMBL" id="JADGMS010000016">
    <property type="protein sequence ID" value="KAF9665611.1"/>
    <property type="molecule type" value="Genomic_DNA"/>
</dbReference>
<sequence length="1052" mass="115586">MPTPVSVARQCLTDEAARALDEAVAVARRRNHCQTTSLHAVSALLSLPGSALRDACSRATTSAFSSRRQFRALDLSVGVSLDRLPSSRTLDEDPPISNSLMAAIKRSQANQRRHPENFHLHQIHCNQQAASVLKVEMKHFILSILDDPIVSRVLGEAGFRSFDLKIAIVHPPVSQSLNYSRVGCAPIVPCNLPGSNITGPGRPPGFSFPFRMRRDGKGRNLLLVGVYASTALKGFVDSLNKENKGAVVPSEISGVSVISIEDEVIHFVSEPGGDKEKMGLKFEELGQELEQYSGPGIVVNFGDMKVLVGENVCGDAVSYLVSKLTSLLEGFRGKMWLVGTADSYDTYLKSVGRFSSVEKDWDLRVLPIASYKSPISDFRSKSSLLGSFVPFGGFFPTPSDFKKPTNIINQSITCCRLCNAKYEKDVAAILKMGSTTSVADQSSEKLPSLLLMAELDIGKAVDTVKTRDDNTALNAKILGLRNKWNEICQRLHHAQPFSKFDASKATSQRKTFPAIHCVDSETKDVNHGSKQLEEVPRLQQREKESPWFTPCPLSNDIMPANQTSSLSVTSVTTHLGLGTLYTASAWEHNITKLHDPMEHLQHLTCSGSVELDDNTSLQIAQSSSCSGTSSGGKLSLRDFKSVMRAISEKVDWQDRAIHAIGEAVSRCKAGHGRHHSSNSKADISFILLGPDRIGKKKIASALAEVMFGSTQSFISLDLGSHDKVSSSNSIFDGQELHCDDELGRSMTFVDCIASKLSKKPHSLIFLENIDKADPLVQHSLSYALRTGKFPDSRGREISTNNTIFVATSTVTVGNTNFLPEKESIRFSEEMILGAKSWQMQILVEHTAEATSKGSEMKVRISREITSAVSCVNKRKLDATGDFIEQESSCESSKQAHKASRSYLDLNLPVEDTGECASYGDNDSDSISESSQAWLEDFSDHVDEKVVFKKFDFDSLAEKIVKEIGKQFQMAFGYEILLEIDDEVMVQILAASWLSEKKRAMQDWIEEVVGRGFRKAKLKSQFSAQCVVKLVNCKGLVVKEQAPGIRLPSRINL</sequence>
<evidence type="ECO:0000313" key="8">
    <source>
        <dbReference type="EMBL" id="KAF9665611.1"/>
    </source>
</evidence>
<feature type="domain" description="Clp R" evidence="7">
    <location>
        <begin position="8"/>
        <end position="176"/>
    </location>
</feature>
<keyword evidence="3" id="KW-0805">Transcription regulation</keyword>
<dbReference type="PANTHER" id="PTHR43572">
    <property type="entry name" value="CHAPERONE PROTEIN CLPD, CHLOROPLASTIC"/>
    <property type="match status" value="1"/>
</dbReference>
<dbReference type="Gene3D" id="1.10.1780.10">
    <property type="entry name" value="Clp, N-terminal domain"/>
    <property type="match status" value="1"/>
</dbReference>
<dbReference type="PANTHER" id="PTHR43572:SF38">
    <property type="entry name" value="PROTEIN SMAX1-LIKE 6"/>
    <property type="match status" value="1"/>
</dbReference>
<dbReference type="Proteomes" id="UP000657918">
    <property type="component" value="Chromosome 16"/>
</dbReference>
<evidence type="ECO:0000256" key="5">
    <source>
        <dbReference type="PROSITE-ProRule" id="PRU01251"/>
    </source>
</evidence>
<dbReference type="InterPro" id="IPR058954">
    <property type="entry name" value="AAA_lid_SMAX1"/>
</dbReference>
<dbReference type="CDD" id="cd19499">
    <property type="entry name" value="RecA-like_ClpB_Hsp104-like"/>
    <property type="match status" value="1"/>
</dbReference>
<dbReference type="InterPro" id="IPR027417">
    <property type="entry name" value="P-loop_NTPase"/>
</dbReference>
<dbReference type="InterPro" id="IPR003959">
    <property type="entry name" value="ATPase_AAA_core"/>
</dbReference>